<reference evidence="1" key="1">
    <citation type="submission" date="2018-06" db="EMBL/GenBank/DDBJ databases">
        <authorList>
            <person name="Zhirakovskaya E."/>
        </authorList>
    </citation>
    <scope>NUCLEOTIDE SEQUENCE</scope>
</reference>
<name>A0A3B0RU51_9ZZZZ</name>
<gene>
    <name evidence="1" type="ORF">MNBD_ACTINO01-1001</name>
</gene>
<organism evidence="1">
    <name type="scientific">hydrothermal vent metagenome</name>
    <dbReference type="NCBI Taxonomy" id="652676"/>
    <lineage>
        <taxon>unclassified sequences</taxon>
        <taxon>metagenomes</taxon>
        <taxon>ecological metagenomes</taxon>
    </lineage>
</organism>
<protein>
    <submittedName>
        <fullName evidence="1">Uncharacterized protein</fullName>
    </submittedName>
</protein>
<accession>A0A3B0RU51</accession>
<feature type="non-terminal residue" evidence="1">
    <location>
        <position position="1"/>
    </location>
</feature>
<sequence>LVIPLKEGRESSDIAVVETSSSPMVQ</sequence>
<proteinExistence type="predicted"/>
<dbReference type="EMBL" id="UOEI01000076">
    <property type="protein sequence ID" value="VAV92016.1"/>
    <property type="molecule type" value="Genomic_DNA"/>
</dbReference>
<evidence type="ECO:0000313" key="1">
    <source>
        <dbReference type="EMBL" id="VAV92016.1"/>
    </source>
</evidence>
<dbReference type="AlphaFoldDB" id="A0A3B0RU51"/>